<evidence type="ECO:0000256" key="1">
    <source>
        <dbReference type="HAMAP-Rule" id="MF_01187"/>
    </source>
</evidence>
<dbReference type="Gene3D" id="2.20.25.10">
    <property type="match status" value="1"/>
</dbReference>
<protein>
    <recommendedName>
        <fullName evidence="1">UPF0434 protein CGERO_05185</fullName>
    </recommendedName>
</protein>
<evidence type="ECO:0000313" key="3">
    <source>
        <dbReference type="Proteomes" id="UP000271587"/>
    </source>
</evidence>
<reference evidence="2 3" key="1">
    <citation type="submission" date="2018-11" db="EMBL/GenBank/DDBJ databases">
        <authorList>
            <person name="Kleinhagauer T."/>
            <person name="Glaeser S.P."/>
            <person name="Spergser J."/>
            <person name="Ruckert C."/>
            <person name="Kaempfer P."/>
            <person name="Busse H.-J."/>
        </authorList>
    </citation>
    <scope>NUCLEOTIDE SEQUENCE [LARGE SCALE GENOMIC DNA]</scope>
    <source>
        <strain evidence="2 3">W8</strain>
    </source>
</reference>
<name>A0A3G6IZZ2_9CORY</name>
<dbReference type="OrthoDB" id="9812205at2"/>
<dbReference type="Pfam" id="PF03966">
    <property type="entry name" value="Trm112p"/>
    <property type="match status" value="1"/>
</dbReference>
<dbReference type="InterPro" id="IPR005651">
    <property type="entry name" value="Trm112-like"/>
</dbReference>
<accession>A0A3G6IZZ2</accession>
<dbReference type="AlphaFoldDB" id="A0A3G6IZZ2"/>
<dbReference type="PANTHER" id="PTHR33505">
    <property type="entry name" value="ZGC:162634"/>
    <property type="match status" value="1"/>
</dbReference>
<evidence type="ECO:0000313" key="2">
    <source>
        <dbReference type="EMBL" id="AZA11349.1"/>
    </source>
</evidence>
<dbReference type="PANTHER" id="PTHR33505:SF4">
    <property type="entry name" value="PROTEIN PREY, MITOCHONDRIAL"/>
    <property type="match status" value="1"/>
</dbReference>
<dbReference type="RefSeq" id="WP_123933879.1">
    <property type="nucleotide sequence ID" value="NZ_CP033897.1"/>
</dbReference>
<proteinExistence type="inferred from homology"/>
<sequence>MSIDPELLAILVCPQDHGSLEYIEREQVLVNPRMNIAYRIQDGIPVMLADEAIAWPEERAL</sequence>
<dbReference type="GO" id="GO:0005829">
    <property type="term" value="C:cytosol"/>
    <property type="evidence" value="ECO:0007669"/>
    <property type="project" value="TreeGrafter"/>
</dbReference>
<dbReference type="Proteomes" id="UP000271587">
    <property type="component" value="Chromosome"/>
</dbReference>
<organism evidence="2 3">
    <name type="scientific">Corynebacterium gerontici</name>
    <dbReference type="NCBI Taxonomy" id="2079234"/>
    <lineage>
        <taxon>Bacteria</taxon>
        <taxon>Bacillati</taxon>
        <taxon>Actinomycetota</taxon>
        <taxon>Actinomycetes</taxon>
        <taxon>Mycobacteriales</taxon>
        <taxon>Corynebacteriaceae</taxon>
        <taxon>Corynebacterium</taxon>
    </lineage>
</organism>
<dbReference type="SUPFAM" id="SSF158997">
    <property type="entry name" value="Trm112p-like"/>
    <property type="match status" value="1"/>
</dbReference>
<comment type="similarity">
    <text evidence="1">Belongs to the UPF0434 family.</text>
</comment>
<dbReference type="EMBL" id="CP033897">
    <property type="protein sequence ID" value="AZA11349.1"/>
    <property type="molecule type" value="Genomic_DNA"/>
</dbReference>
<gene>
    <name evidence="2" type="ORF">CGERO_05185</name>
</gene>
<keyword evidence="3" id="KW-1185">Reference proteome</keyword>
<dbReference type="HAMAP" id="MF_01187">
    <property type="entry name" value="UPF0434"/>
    <property type="match status" value="1"/>
</dbReference>
<dbReference type="KEGG" id="cgk:CGERO_05185"/>